<dbReference type="EMBL" id="VOIH02000001">
    <property type="protein sequence ID" value="KAF3456558.1"/>
    <property type="molecule type" value="Genomic_DNA"/>
</dbReference>
<sequence>MVNTKADSEASVEVLTYVSPSKVAKGKRKRRAAHYITSPYDVASLRHSMRLTFPQGTQKFDPFSSVRDCIIQQYKQFMESSGKSKIYIDSIKAGKKFFRLLEKDAAWIEDSHIEILTYLFRQRMDKYPSIFDRRILLLDCRSGCLDAVMRSRFDFGEEGCLDADISLEVKPDDIGFRITFNLGHVADISLDVKPDDIGFRITYNIGHVAHISHDVKPDDIGFHTTLNLGHVRRLTYCLSDKAPDVGPDICGSIILKISLSQALVYVTDVKPEDIGFDNSKDIVGGGS</sequence>
<gene>
    <name evidence="1" type="ORF">FNV43_RR01211</name>
</gene>
<accession>A0A8K0HR14</accession>
<dbReference type="AlphaFoldDB" id="A0A8K0HR14"/>
<organism evidence="1 2">
    <name type="scientific">Rhamnella rubrinervis</name>
    <dbReference type="NCBI Taxonomy" id="2594499"/>
    <lineage>
        <taxon>Eukaryota</taxon>
        <taxon>Viridiplantae</taxon>
        <taxon>Streptophyta</taxon>
        <taxon>Embryophyta</taxon>
        <taxon>Tracheophyta</taxon>
        <taxon>Spermatophyta</taxon>
        <taxon>Magnoliopsida</taxon>
        <taxon>eudicotyledons</taxon>
        <taxon>Gunneridae</taxon>
        <taxon>Pentapetalae</taxon>
        <taxon>rosids</taxon>
        <taxon>fabids</taxon>
        <taxon>Rosales</taxon>
        <taxon>Rhamnaceae</taxon>
        <taxon>rhamnoid group</taxon>
        <taxon>Rhamneae</taxon>
        <taxon>Rhamnella</taxon>
    </lineage>
</organism>
<evidence type="ECO:0000313" key="2">
    <source>
        <dbReference type="Proteomes" id="UP000796880"/>
    </source>
</evidence>
<dbReference type="Proteomes" id="UP000796880">
    <property type="component" value="Unassembled WGS sequence"/>
</dbReference>
<name>A0A8K0HR14_9ROSA</name>
<protein>
    <submittedName>
        <fullName evidence="1">Uncharacterized protein</fullName>
    </submittedName>
</protein>
<evidence type="ECO:0000313" key="1">
    <source>
        <dbReference type="EMBL" id="KAF3456558.1"/>
    </source>
</evidence>
<proteinExistence type="predicted"/>
<reference evidence="1" key="1">
    <citation type="submission" date="2020-03" db="EMBL/GenBank/DDBJ databases">
        <title>A high-quality chromosome-level genome assembly of a woody plant with both climbing and erect habits, Rhamnella rubrinervis.</title>
        <authorList>
            <person name="Lu Z."/>
            <person name="Yang Y."/>
            <person name="Zhu X."/>
            <person name="Sun Y."/>
        </authorList>
    </citation>
    <scope>NUCLEOTIDE SEQUENCE</scope>
    <source>
        <strain evidence="1">BYM</strain>
        <tissue evidence="1">Leaf</tissue>
    </source>
</reference>
<keyword evidence="2" id="KW-1185">Reference proteome</keyword>
<comment type="caution">
    <text evidence="1">The sequence shown here is derived from an EMBL/GenBank/DDBJ whole genome shotgun (WGS) entry which is preliminary data.</text>
</comment>
<dbReference type="OrthoDB" id="1251866at2759"/>